<dbReference type="EMBL" id="JBHRWN010000002">
    <property type="protein sequence ID" value="MFC3477528.1"/>
    <property type="molecule type" value="Genomic_DNA"/>
</dbReference>
<gene>
    <name evidence="2" type="ORF">ACFOKC_07300</name>
</gene>
<comment type="similarity">
    <text evidence="1">Belongs to the UPF0215 family.</text>
</comment>
<dbReference type="Gene3D" id="3.30.2170.10">
    <property type="entry name" value="archaeoglobus fulgidus dsm 4304 superfamily"/>
    <property type="match status" value="1"/>
</dbReference>
<dbReference type="Pfam" id="PF01949">
    <property type="entry name" value="Endo_dU"/>
    <property type="match status" value="1"/>
</dbReference>
<protein>
    <recommendedName>
        <fullName evidence="1">UPF0215 protein ACFOKC_07300</fullName>
    </recommendedName>
</protein>
<evidence type="ECO:0000313" key="2">
    <source>
        <dbReference type="EMBL" id="MFC3477528.1"/>
    </source>
</evidence>
<dbReference type="Proteomes" id="UP001595660">
    <property type="component" value="Unassembled WGS sequence"/>
</dbReference>
<dbReference type="GeneID" id="69116542"/>
<dbReference type="HAMAP" id="MF_00582">
    <property type="entry name" value="UPF0215"/>
    <property type="match status" value="1"/>
</dbReference>
<name>A0ABD5NDS8_9EURY</name>
<organism evidence="2 3">
    <name type="scientific">Halobacterium litoreum</name>
    <dbReference type="NCBI Taxonomy" id="2039234"/>
    <lineage>
        <taxon>Archaea</taxon>
        <taxon>Methanobacteriati</taxon>
        <taxon>Methanobacteriota</taxon>
        <taxon>Stenosarchaea group</taxon>
        <taxon>Halobacteria</taxon>
        <taxon>Halobacteriales</taxon>
        <taxon>Halobacteriaceae</taxon>
        <taxon>Halobacterium</taxon>
    </lineage>
</organism>
<sequence>MKSGTRALGVAESYSGSQSTLGGVVVRASRVVDGFSFASCTVGGTDSTDAVVDCYQKLDREDVRYVLVAGVAPAWFNVVDLHAVHEATERPVLSVSFEASDGLRDAIEREFSGEERDRRLSVYDAQPERAPVDVNDQRVFVRSVGCENPAEVVRAFTPEGGRPEPLRVARLAARAADKREAAMGASGDRREP</sequence>
<dbReference type="PANTHER" id="PTHR39518">
    <property type="entry name" value="UPF0215 PROTEIN MJ1150"/>
    <property type="match status" value="1"/>
</dbReference>
<accession>A0ABD5NDS8</accession>
<dbReference type="RefSeq" id="WP_232571347.1">
    <property type="nucleotide sequence ID" value="NZ_CP089466.1"/>
</dbReference>
<comment type="caution">
    <text evidence="2">The sequence shown here is derived from an EMBL/GenBank/DDBJ whole genome shotgun (WGS) entry which is preliminary data.</text>
</comment>
<dbReference type="AlphaFoldDB" id="A0ABD5NDS8"/>
<evidence type="ECO:0000313" key="3">
    <source>
        <dbReference type="Proteomes" id="UP001595660"/>
    </source>
</evidence>
<dbReference type="PANTHER" id="PTHR39518:SF2">
    <property type="entry name" value="UPF0215 PROTEIN MJ1150"/>
    <property type="match status" value="1"/>
</dbReference>
<dbReference type="InterPro" id="IPR002802">
    <property type="entry name" value="Endo_dU"/>
</dbReference>
<evidence type="ECO:0000256" key="1">
    <source>
        <dbReference type="HAMAP-Rule" id="MF_00582"/>
    </source>
</evidence>
<reference evidence="2 3" key="1">
    <citation type="journal article" date="2019" name="Int. J. Syst. Evol. Microbiol.">
        <title>The Global Catalogue of Microorganisms (GCM) 10K type strain sequencing project: providing services to taxonomists for standard genome sequencing and annotation.</title>
        <authorList>
            <consortium name="The Broad Institute Genomics Platform"/>
            <consortium name="The Broad Institute Genome Sequencing Center for Infectious Disease"/>
            <person name="Wu L."/>
            <person name="Ma J."/>
        </authorList>
    </citation>
    <scope>NUCLEOTIDE SEQUENCE [LARGE SCALE GENOMIC DNA]</scope>
    <source>
        <strain evidence="2 3">CGMCC 1.12562</strain>
    </source>
</reference>
<proteinExistence type="inferred from homology"/>
<keyword evidence="3" id="KW-1185">Reference proteome</keyword>